<feature type="compositionally biased region" description="Acidic residues" evidence="4">
    <location>
        <begin position="12"/>
        <end position="22"/>
    </location>
</feature>
<evidence type="ECO:0000256" key="1">
    <source>
        <dbReference type="ARBA" id="ARBA00022546"/>
    </source>
</evidence>
<evidence type="ECO:0000313" key="6">
    <source>
        <dbReference type="Proteomes" id="UP000504632"/>
    </source>
</evidence>
<dbReference type="PANTHER" id="PTHR46780">
    <property type="entry name" value="PROTEIN EVA-1"/>
    <property type="match status" value="1"/>
</dbReference>
<reference evidence="7" key="1">
    <citation type="submission" date="2025-08" db="UniProtKB">
        <authorList>
            <consortium name="RefSeq"/>
        </authorList>
    </citation>
    <scope>IDENTIFICATION</scope>
</reference>
<dbReference type="InterPro" id="IPR043159">
    <property type="entry name" value="Lectin_gal-bd_sf"/>
</dbReference>
<accession>A0A6J2USS9</accession>
<dbReference type="GO" id="GO:0030246">
    <property type="term" value="F:carbohydrate binding"/>
    <property type="evidence" value="ECO:0007669"/>
    <property type="project" value="UniProtKB-KW"/>
</dbReference>
<dbReference type="PROSITE" id="PS50228">
    <property type="entry name" value="SUEL_LECTIN"/>
    <property type="match status" value="2"/>
</dbReference>
<feature type="region of interest" description="Disordered" evidence="4">
    <location>
        <begin position="1"/>
        <end position="22"/>
    </location>
</feature>
<dbReference type="OrthoDB" id="1100386at2759"/>
<keyword evidence="3" id="KW-0677">Repeat</keyword>
<dbReference type="Gene3D" id="2.60.120.740">
    <property type="match status" value="2"/>
</dbReference>
<evidence type="ECO:0000256" key="2">
    <source>
        <dbReference type="ARBA" id="ARBA00022734"/>
    </source>
</evidence>
<dbReference type="Proteomes" id="UP000504632">
    <property type="component" value="Chromosome 3"/>
</dbReference>
<organism evidence="6 7">
    <name type="scientific">Chanos chanos</name>
    <name type="common">Milkfish</name>
    <name type="synonym">Mugil chanos</name>
    <dbReference type="NCBI Taxonomy" id="29144"/>
    <lineage>
        <taxon>Eukaryota</taxon>
        <taxon>Metazoa</taxon>
        <taxon>Chordata</taxon>
        <taxon>Craniata</taxon>
        <taxon>Vertebrata</taxon>
        <taxon>Euteleostomi</taxon>
        <taxon>Actinopterygii</taxon>
        <taxon>Neopterygii</taxon>
        <taxon>Teleostei</taxon>
        <taxon>Ostariophysi</taxon>
        <taxon>Gonorynchiformes</taxon>
        <taxon>Chanidae</taxon>
        <taxon>Chanos</taxon>
    </lineage>
</organism>
<evidence type="ECO:0000313" key="7">
    <source>
        <dbReference type="RefSeq" id="XP_030623525.1"/>
    </source>
</evidence>
<dbReference type="Pfam" id="PF02140">
    <property type="entry name" value="SUEL_Lectin"/>
    <property type="match status" value="2"/>
</dbReference>
<dbReference type="FunFam" id="2.60.120.740:FF:000003">
    <property type="entry name" value="Protein eva-1 homolog C"/>
    <property type="match status" value="1"/>
</dbReference>
<dbReference type="RefSeq" id="XP_030623525.1">
    <property type="nucleotide sequence ID" value="XM_030767665.1"/>
</dbReference>
<protein>
    <submittedName>
        <fullName evidence="7">L-rhamnose-binding lectin CSL1</fullName>
    </submittedName>
</protein>
<feature type="domain" description="SUEL-type lectin" evidence="5">
    <location>
        <begin position="129"/>
        <end position="212"/>
    </location>
</feature>
<keyword evidence="1" id="KW-0348">Hemagglutinin</keyword>
<name>A0A6J2USS9_CHACN</name>
<evidence type="ECO:0000256" key="3">
    <source>
        <dbReference type="ARBA" id="ARBA00022737"/>
    </source>
</evidence>
<dbReference type="InParanoid" id="A0A6J2USS9"/>
<evidence type="ECO:0000259" key="5">
    <source>
        <dbReference type="PROSITE" id="PS50228"/>
    </source>
</evidence>
<dbReference type="FunFam" id="2.60.120.740:FF:000001">
    <property type="entry name" value="Adhesion G protein-coupled receptor L2"/>
    <property type="match status" value="1"/>
</dbReference>
<keyword evidence="2" id="KW-0430">Lectin</keyword>
<keyword evidence="6" id="KW-1185">Reference proteome</keyword>
<dbReference type="AlphaFoldDB" id="A0A6J2USS9"/>
<sequence>MSSRNLFHVGHDDDDDDDDDDDFRTEGKRYAACEGQNAHLSCGWGVIKVTDANYGRTDTHTCSSGRPSQQISHVHCFQSKSLSIMSYRCDGKESCVVHVSNSVFSDPCYGTYKYLDVSYLCLPYRRSITCERATSTINCGNGVIFVHHANYGRRDLSICPGRRKAYCYNPKTQSLRSMCNGKTSCVVSALNSLFSDPCGGVYKYLEVTYSCATACEYLALPTQNSTS</sequence>
<dbReference type="InterPro" id="IPR000922">
    <property type="entry name" value="Lectin_gal-bd_dom"/>
</dbReference>
<gene>
    <name evidence="7" type="primary">LOC115806806</name>
</gene>
<proteinExistence type="predicted"/>
<dbReference type="GeneID" id="115806806"/>
<evidence type="ECO:0000256" key="4">
    <source>
        <dbReference type="SAM" id="MobiDB-lite"/>
    </source>
</evidence>
<dbReference type="CDD" id="cd22836">
    <property type="entry name" value="Gal_Rha_Lectin_RBL_rpt2"/>
    <property type="match status" value="1"/>
</dbReference>
<feature type="domain" description="SUEL-type lectin" evidence="5">
    <location>
        <begin position="32"/>
        <end position="122"/>
    </location>
</feature>